<evidence type="ECO:0000313" key="6">
    <source>
        <dbReference type="WBParaSite" id="SSLN_0001856801-mRNA-1"/>
    </source>
</evidence>
<evidence type="ECO:0000256" key="2">
    <source>
        <dbReference type="ARBA" id="ARBA00022737"/>
    </source>
</evidence>
<dbReference type="InterPro" id="IPR002110">
    <property type="entry name" value="Ankyrin_rpt"/>
</dbReference>
<dbReference type="InterPro" id="IPR036770">
    <property type="entry name" value="Ankyrin_rpt-contain_sf"/>
</dbReference>
<name>A0A183TN43_SCHSO</name>
<dbReference type="OrthoDB" id="19014at2759"/>
<keyword evidence="5" id="KW-1185">Reference proteome</keyword>
<accession>A0A183TN43</accession>
<keyword evidence="1" id="KW-0217">Developmental protein</keyword>
<evidence type="ECO:0000313" key="5">
    <source>
        <dbReference type="Proteomes" id="UP000275846"/>
    </source>
</evidence>
<dbReference type="Gene3D" id="1.25.40.20">
    <property type="entry name" value="Ankyrin repeat-containing domain"/>
    <property type="match status" value="1"/>
</dbReference>
<dbReference type="PANTHER" id="PTHR24179:SF21">
    <property type="entry name" value="MYOSIN BINDING SUBUNIT, ISOFORM O"/>
    <property type="match status" value="1"/>
</dbReference>
<reference evidence="4 5" key="2">
    <citation type="submission" date="2018-11" db="EMBL/GenBank/DDBJ databases">
        <authorList>
            <consortium name="Pathogen Informatics"/>
        </authorList>
    </citation>
    <scope>NUCLEOTIDE SEQUENCE [LARGE SCALE GENOMIC DNA]</scope>
    <source>
        <strain evidence="4 5">NST_G2</strain>
    </source>
</reference>
<protein>
    <submittedName>
        <fullName evidence="6">ANK_REP_REGION domain-containing protein</fullName>
    </submittedName>
</protein>
<dbReference type="Proteomes" id="UP000275846">
    <property type="component" value="Unassembled WGS sequence"/>
</dbReference>
<dbReference type="PANTHER" id="PTHR24179">
    <property type="entry name" value="PROTEIN PHOSPHATASE 1 REGULATORY SUBUNIT 12"/>
    <property type="match status" value="1"/>
</dbReference>
<evidence type="ECO:0000256" key="1">
    <source>
        <dbReference type="ARBA" id="ARBA00022473"/>
    </source>
</evidence>
<dbReference type="GO" id="GO:0019208">
    <property type="term" value="F:phosphatase regulator activity"/>
    <property type="evidence" value="ECO:0007669"/>
    <property type="project" value="TreeGrafter"/>
</dbReference>
<dbReference type="WBParaSite" id="SSLN_0001856801-mRNA-1">
    <property type="protein sequence ID" value="SSLN_0001856801-mRNA-1"/>
    <property type="gene ID" value="SSLN_0001856801"/>
</dbReference>
<proteinExistence type="inferred from homology"/>
<organism evidence="6">
    <name type="scientific">Schistocephalus solidus</name>
    <name type="common">Tapeworm</name>
    <dbReference type="NCBI Taxonomy" id="70667"/>
    <lineage>
        <taxon>Eukaryota</taxon>
        <taxon>Metazoa</taxon>
        <taxon>Spiralia</taxon>
        <taxon>Lophotrochozoa</taxon>
        <taxon>Platyhelminthes</taxon>
        <taxon>Cestoda</taxon>
        <taxon>Eucestoda</taxon>
        <taxon>Diphyllobothriidea</taxon>
        <taxon>Diphyllobothriidae</taxon>
        <taxon>Schistocephalus</taxon>
    </lineage>
</organism>
<dbReference type="AlphaFoldDB" id="A0A183TN43"/>
<comment type="similarity">
    <text evidence="3">Belongs to the NRARP family.</text>
</comment>
<sequence>MYQVVIQSVVAKQYPTVIDSQTGATALHINAAKNYSAVPEILLKHSGIDVDVVDNDGWTSLHAAAHWAQERPLRLLAVADARVDSITLTVSVVVRPGAAPAAPATCALSISGLFDSVVAPGSGGGGGEYGVDAVKVNYYFKLNNAYVTVPAPPPFRGADCDITTSTVRAFHGLTTLTDKENLRTSGLDCWMRSLNG</sequence>
<dbReference type="EMBL" id="UYSU01043283">
    <property type="protein sequence ID" value="VDM04277.1"/>
    <property type="molecule type" value="Genomic_DNA"/>
</dbReference>
<keyword evidence="2" id="KW-0677">Repeat</keyword>
<dbReference type="GO" id="GO:0005737">
    <property type="term" value="C:cytoplasm"/>
    <property type="evidence" value="ECO:0007669"/>
    <property type="project" value="TreeGrafter"/>
</dbReference>
<evidence type="ECO:0000256" key="3">
    <source>
        <dbReference type="ARBA" id="ARBA00038386"/>
    </source>
</evidence>
<evidence type="ECO:0000313" key="4">
    <source>
        <dbReference type="EMBL" id="VDM04277.1"/>
    </source>
</evidence>
<dbReference type="GO" id="GO:0004857">
    <property type="term" value="F:enzyme inhibitor activity"/>
    <property type="evidence" value="ECO:0007669"/>
    <property type="project" value="TreeGrafter"/>
</dbReference>
<dbReference type="Pfam" id="PF12796">
    <property type="entry name" value="Ank_2"/>
    <property type="match status" value="1"/>
</dbReference>
<dbReference type="SUPFAM" id="SSF48403">
    <property type="entry name" value="Ankyrin repeat"/>
    <property type="match status" value="1"/>
</dbReference>
<reference evidence="6" key="1">
    <citation type="submission" date="2016-06" db="UniProtKB">
        <authorList>
            <consortium name="WormBaseParasite"/>
        </authorList>
    </citation>
    <scope>IDENTIFICATION</scope>
</reference>
<dbReference type="STRING" id="70667.A0A183TN43"/>
<gene>
    <name evidence="4" type="ORF">SSLN_LOCUS17891</name>
</gene>
<dbReference type="InterPro" id="IPR051226">
    <property type="entry name" value="PP1_Regulatory_Subunit"/>
</dbReference>